<dbReference type="AlphaFoldDB" id="A0AAQ3S604"/>
<evidence type="ECO:0000313" key="1">
    <source>
        <dbReference type="EMBL" id="WVZ18662.1"/>
    </source>
</evidence>
<sequence>MALRLRPKVSSVGSPFLQLGSSATAFVFSQACSVPNLGFKPARLQRKKYLSPTTFSVRASRTESTGVTLGFRAPQFESQDVAQDFGAVCTPEFFLFKKAITIRTIIIHCTAH</sequence>
<protein>
    <submittedName>
        <fullName evidence="1">Uncharacterized protein</fullName>
    </submittedName>
</protein>
<evidence type="ECO:0000313" key="2">
    <source>
        <dbReference type="Proteomes" id="UP001374535"/>
    </source>
</evidence>
<dbReference type="Proteomes" id="UP001374535">
    <property type="component" value="Chromosome 2"/>
</dbReference>
<keyword evidence="2" id="KW-1185">Reference proteome</keyword>
<dbReference type="EMBL" id="CP144699">
    <property type="protein sequence ID" value="WVZ18662.1"/>
    <property type="molecule type" value="Genomic_DNA"/>
</dbReference>
<proteinExistence type="predicted"/>
<accession>A0AAQ3S604</accession>
<reference evidence="1 2" key="1">
    <citation type="journal article" date="2023" name="Life. Sci Alliance">
        <title>Evolutionary insights into 3D genome organization and epigenetic landscape of Vigna mungo.</title>
        <authorList>
            <person name="Junaid A."/>
            <person name="Singh B."/>
            <person name="Bhatia S."/>
        </authorList>
    </citation>
    <scope>NUCLEOTIDE SEQUENCE [LARGE SCALE GENOMIC DNA]</scope>
    <source>
        <strain evidence="1">Urdbean</strain>
    </source>
</reference>
<name>A0AAQ3S604_VIGMU</name>
<gene>
    <name evidence="1" type="ORF">V8G54_005984</name>
</gene>
<dbReference type="PROSITE" id="PS51257">
    <property type="entry name" value="PROKAR_LIPOPROTEIN"/>
    <property type="match status" value="1"/>
</dbReference>
<organism evidence="1 2">
    <name type="scientific">Vigna mungo</name>
    <name type="common">Black gram</name>
    <name type="synonym">Phaseolus mungo</name>
    <dbReference type="NCBI Taxonomy" id="3915"/>
    <lineage>
        <taxon>Eukaryota</taxon>
        <taxon>Viridiplantae</taxon>
        <taxon>Streptophyta</taxon>
        <taxon>Embryophyta</taxon>
        <taxon>Tracheophyta</taxon>
        <taxon>Spermatophyta</taxon>
        <taxon>Magnoliopsida</taxon>
        <taxon>eudicotyledons</taxon>
        <taxon>Gunneridae</taxon>
        <taxon>Pentapetalae</taxon>
        <taxon>rosids</taxon>
        <taxon>fabids</taxon>
        <taxon>Fabales</taxon>
        <taxon>Fabaceae</taxon>
        <taxon>Papilionoideae</taxon>
        <taxon>50 kb inversion clade</taxon>
        <taxon>NPAAA clade</taxon>
        <taxon>indigoferoid/millettioid clade</taxon>
        <taxon>Phaseoleae</taxon>
        <taxon>Vigna</taxon>
    </lineage>
</organism>